<dbReference type="InterPro" id="IPR014284">
    <property type="entry name" value="RNA_pol_sigma-70_dom"/>
</dbReference>
<dbReference type="GO" id="GO:0016987">
    <property type="term" value="F:sigma factor activity"/>
    <property type="evidence" value="ECO:0007669"/>
    <property type="project" value="UniProtKB-KW"/>
</dbReference>
<dbReference type="PANTHER" id="PTHR43133">
    <property type="entry name" value="RNA POLYMERASE ECF-TYPE SIGMA FACTO"/>
    <property type="match status" value="1"/>
</dbReference>
<reference evidence="8 9" key="1">
    <citation type="submission" date="2018-06" db="EMBL/GenBank/DDBJ databases">
        <authorList>
            <consortium name="Pathogen Informatics"/>
            <person name="Doyle S."/>
        </authorList>
    </citation>
    <scope>NUCLEOTIDE SEQUENCE [LARGE SCALE GENOMIC DNA]</scope>
    <source>
        <strain evidence="8 9">NCTC11388</strain>
    </source>
</reference>
<dbReference type="GO" id="GO:0003677">
    <property type="term" value="F:DNA binding"/>
    <property type="evidence" value="ECO:0007669"/>
    <property type="project" value="UniProtKB-KW"/>
</dbReference>
<keyword evidence="4" id="KW-0238">DNA-binding</keyword>
<dbReference type="Pfam" id="PF04542">
    <property type="entry name" value="Sigma70_r2"/>
    <property type="match status" value="1"/>
</dbReference>
<dbReference type="RefSeq" id="WP_002994119.1">
    <property type="nucleotide sequence ID" value="NZ_CP068082.1"/>
</dbReference>
<evidence type="ECO:0000256" key="2">
    <source>
        <dbReference type="ARBA" id="ARBA00023015"/>
    </source>
</evidence>
<dbReference type="PANTHER" id="PTHR43133:SF8">
    <property type="entry name" value="RNA POLYMERASE SIGMA FACTOR HI_1459-RELATED"/>
    <property type="match status" value="1"/>
</dbReference>
<dbReference type="InterPro" id="IPR036388">
    <property type="entry name" value="WH-like_DNA-bd_sf"/>
</dbReference>
<dbReference type="Gene3D" id="1.10.1740.10">
    <property type="match status" value="1"/>
</dbReference>
<evidence type="ECO:0000313" key="9">
    <source>
        <dbReference type="Proteomes" id="UP000254893"/>
    </source>
</evidence>
<dbReference type="Pfam" id="PF08281">
    <property type="entry name" value="Sigma70_r4_2"/>
    <property type="match status" value="1"/>
</dbReference>
<name>A0A380CQ75_SPHSI</name>
<feature type="domain" description="RNA polymerase sigma-70 region 2" evidence="6">
    <location>
        <begin position="36"/>
        <end position="108"/>
    </location>
</feature>
<dbReference type="SUPFAM" id="SSF88659">
    <property type="entry name" value="Sigma3 and sigma4 domains of RNA polymerase sigma factors"/>
    <property type="match status" value="1"/>
</dbReference>
<dbReference type="EMBL" id="UGYW01000002">
    <property type="protein sequence ID" value="SUJ24696.1"/>
    <property type="molecule type" value="Genomic_DNA"/>
</dbReference>
<gene>
    <name evidence="8" type="primary">rpoE_8</name>
    <name evidence="8" type="ORF">NCTC11388_03672</name>
</gene>
<evidence type="ECO:0000313" key="8">
    <source>
        <dbReference type="EMBL" id="SUJ24696.1"/>
    </source>
</evidence>
<dbReference type="AlphaFoldDB" id="A0A380CQ75"/>
<dbReference type="InterPro" id="IPR013249">
    <property type="entry name" value="RNA_pol_sigma70_r4_t2"/>
</dbReference>
<accession>A0A380CQ75</accession>
<dbReference type="InterPro" id="IPR039425">
    <property type="entry name" value="RNA_pol_sigma-70-like"/>
</dbReference>
<dbReference type="NCBIfam" id="TIGR02937">
    <property type="entry name" value="sigma70-ECF"/>
    <property type="match status" value="1"/>
</dbReference>
<dbReference type="SUPFAM" id="SSF88946">
    <property type="entry name" value="Sigma2 domain of RNA polymerase sigma factors"/>
    <property type="match status" value="1"/>
</dbReference>
<dbReference type="InterPro" id="IPR013324">
    <property type="entry name" value="RNA_pol_sigma_r3/r4-like"/>
</dbReference>
<protein>
    <submittedName>
        <fullName evidence="8">Sigma-24</fullName>
    </submittedName>
</protein>
<organism evidence="8 9">
    <name type="scientific">Sphingobacterium spiritivorum</name>
    <name type="common">Flavobacterium spiritivorum</name>
    <dbReference type="NCBI Taxonomy" id="258"/>
    <lineage>
        <taxon>Bacteria</taxon>
        <taxon>Pseudomonadati</taxon>
        <taxon>Bacteroidota</taxon>
        <taxon>Sphingobacteriia</taxon>
        <taxon>Sphingobacteriales</taxon>
        <taxon>Sphingobacteriaceae</taxon>
        <taxon>Sphingobacterium</taxon>
    </lineage>
</organism>
<comment type="similarity">
    <text evidence="1">Belongs to the sigma-70 factor family. ECF subfamily.</text>
</comment>
<evidence type="ECO:0000256" key="1">
    <source>
        <dbReference type="ARBA" id="ARBA00010641"/>
    </source>
</evidence>
<evidence type="ECO:0000259" key="6">
    <source>
        <dbReference type="Pfam" id="PF04542"/>
    </source>
</evidence>
<dbReference type="GO" id="GO:0006352">
    <property type="term" value="P:DNA-templated transcription initiation"/>
    <property type="evidence" value="ECO:0007669"/>
    <property type="project" value="InterPro"/>
</dbReference>
<keyword evidence="3" id="KW-0731">Sigma factor</keyword>
<dbReference type="Proteomes" id="UP000254893">
    <property type="component" value="Unassembled WGS sequence"/>
</dbReference>
<feature type="domain" description="RNA polymerase sigma factor 70 region 4 type 2" evidence="7">
    <location>
        <begin position="136"/>
        <end position="187"/>
    </location>
</feature>
<dbReference type="Gene3D" id="1.10.10.10">
    <property type="entry name" value="Winged helix-like DNA-binding domain superfamily/Winged helix DNA-binding domain"/>
    <property type="match status" value="1"/>
</dbReference>
<evidence type="ECO:0000259" key="7">
    <source>
        <dbReference type="Pfam" id="PF08281"/>
    </source>
</evidence>
<sequence>MKLLRKYTDQKEPMSLRKALDDCGMGRGERGKAYVYKKYYGYLMAIVIRYIKHEMESEEVVNECFVKAFSKLDSFNLDVEEERLEKSFRSWIARIAVNQSIDFLRSKKQMLMLDDVSEYELVPHAVHNHSSLEVQDILKLLDELPDIQRTIFNMYEVEGFSHDEIASLLNIPDSTSRTYLTRAKQKLRKLYVEQFNTADHRS</sequence>
<keyword evidence="2" id="KW-0805">Transcription regulation</keyword>
<keyword evidence="5" id="KW-0804">Transcription</keyword>
<evidence type="ECO:0000256" key="4">
    <source>
        <dbReference type="ARBA" id="ARBA00023125"/>
    </source>
</evidence>
<dbReference type="CDD" id="cd06171">
    <property type="entry name" value="Sigma70_r4"/>
    <property type="match status" value="1"/>
</dbReference>
<dbReference type="InterPro" id="IPR013325">
    <property type="entry name" value="RNA_pol_sigma_r2"/>
</dbReference>
<evidence type="ECO:0000256" key="3">
    <source>
        <dbReference type="ARBA" id="ARBA00023082"/>
    </source>
</evidence>
<proteinExistence type="inferred from homology"/>
<evidence type="ECO:0000256" key="5">
    <source>
        <dbReference type="ARBA" id="ARBA00023163"/>
    </source>
</evidence>
<dbReference type="InterPro" id="IPR007627">
    <property type="entry name" value="RNA_pol_sigma70_r2"/>
</dbReference>